<comment type="caution">
    <text evidence="6">The sequence shown here is derived from an EMBL/GenBank/DDBJ whole genome shotgun (WGS) entry which is preliminary data.</text>
</comment>
<keyword evidence="1" id="KW-0677">Repeat</keyword>
<evidence type="ECO:0000313" key="7">
    <source>
        <dbReference type="Proteomes" id="UP000237144"/>
    </source>
</evidence>
<name>A0A2S5B031_9BASI</name>
<dbReference type="InterPro" id="IPR018004">
    <property type="entry name" value="KilA/APSES_HTH"/>
</dbReference>
<dbReference type="GO" id="GO:0001228">
    <property type="term" value="F:DNA-binding transcription activator activity, RNA polymerase II-specific"/>
    <property type="evidence" value="ECO:0007669"/>
    <property type="project" value="UniProtKB-ARBA"/>
</dbReference>
<dbReference type="InterPro" id="IPR003163">
    <property type="entry name" value="Tscrpt_reg_HTH_APSES-type"/>
</dbReference>
<dbReference type="PROSITE" id="PS50297">
    <property type="entry name" value="ANK_REP_REGION"/>
    <property type="match status" value="2"/>
</dbReference>
<feature type="region of interest" description="Disordered" evidence="4">
    <location>
        <begin position="126"/>
        <end position="180"/>
    </location>
</feature>
<dbReference type="SUPFAM" id="SSF54616">
    <property type="entry name" value="DNA-binding domain of Mlu1-box binding protein MBP1"/>
    <property type="match status" value="1"/>
</dbReference>
<dbReference type="Pfam" id="PF00023">
    <property type="entry name" value="Ank"/>
    <property type="match status" value="2"/>
</dbReference>
<keyword evidence="2 3" id="KW-0040">ANK repeat</keyword>
<dbReference type="PROSITE" id="PS50088">
    <property type="entry name" value="ANK_REPEAT"/>
    <property type="match status" value="2"/>
</dbReference>
<dbReference type="SMART" id="SM00248">
    <property type="entry name" value="ANK"/>
    <property type="match status" value="3"/>
</dbReference>
<dbReference type="PANTHER" id="PTHR43828:SF3">
    <property type="entry name" value="CHROMO DOMAIN-CONTAINING PROTEIN"/>
    <property type="match status" value="1"/>
</dbReference>
<accession>A0A2S5B031</accession>
<feature type="domain" description="HTH APSES-type" evidence="5">
    <location>
        <begin position="21"/>
        <end position="129"/>
    </location>
</feature>
<organism evidence="6 7">
    <name type="scientific">Rhodotorula taiwanensis</name>
    <dbReference type="NCBI Taxonomy" id="741276"/>
    <lineage>
        <taxon>Eukaryota</taxon>
        <taxon>Fungi</taxon>
        <taxon>Dikarya</taxon>
        <taxon>Basidiomycota</taxon>
        <taxon>Pucciniomycotina</taxon>
        <taxon>Microbotryomycetes</taxon>
        <taxon>Sporidiobolales</taxon>
        <taxon>Sporidiobolaceae</taxon>
        <taxon>Rhodotorula</taxon>
    </lineage>
</organism>
<feature type="compositionally biased region" description="Polar residues" evidence="4">
    <location>
        <begin position="240"/>
        <end position="253"/>
    </location>
</feature>
<reference evidence="6 7" key="1">
    <citation type="journal article" date="2018" name="Front. Microbiol.">
        <title>Prospects for Fungal Bioremediation of Acidic Radioactive Waste Sites: Characterization and Genome Sequence of Rhodotorula taiwanensis MD1149.</title>
        <authorList>
            <person name="Tkavc R."/>
            <person name="Matrosova V.Y."/>
            <person name="Grichenko O.E."/>
            <person name="Gostincar C."/>
            <person name="Volpe R.P."/>
            <person name="Klimenkova P."/>
            <person name="Gaidamakova E.K."/>
            <person name="Zhou C.E."/>
            <person name="Stewart B.J."/>
            <person name="Lyman M.G."/>
            <person name="Malfatti S.A."/>
            <person name="Rubinfeld B."/>
            <person name="Courtot M."/>
            <person name="Singh J."/>
            <person name="Dalgard C.L."/>
            <person name="Hamilton T."/>
            <person name="Frey K.G."/>
            <person name="Gunde-Cimerman N."/>
            <person name="Dugan L."/>
            <person name="Daly M.J."/>
        </authorList>
    </citation>
    <scope>NUCLEOTIDE SEQUENCE [LARGE SCALE GENOMIC DNA]</scope>
    <source>
        <strain evidence="6 7">MD1149</strain>
    </source>
</reference>
<dbReference type="PROSITE" id="PS51299">
    <property type="entry name" value="HTH_APSES"/>
    <property type="match status" value="1"/>
</dbReference>
<dbReference type="OrthoDB" id="6718656at2759"/>
<protein>
    <recommendedName>
        <fullName evidence="5">HTH APSES-type domain-containing protein</fullName>
    </recommendedName>
</protein>
<dbReference type="SMART" id="SM01252">
    <property type="entry name" value="KilA-N"/>
    <property type="match status" value="1"/>
</dbReference>
<dbReference type="Pfam" id="PF04383">
    <property type="entry name" value="KilA-N"/>
    <property type="match status" value="1"/>
</dbReference>
<dbReference type="GO" id="GO:0033309">
    <property type="term" value="C:SBF transcription complex"/>
    <property type="evidence" value="ECO:0007669"/>
    <property type="project" value="TreeGrafter"/>
</dbReference>
<dbReference type="InterPro" id="IPR036770">
    <property type="entry name" value="Ankyrin_rpt-contain_sf"/>
</dbReference>
<feature type="repeat" description="ANK" evidence="3">
    <location>
        <begin position="464"/>
        <end position="496"/>
    </location>
</feature>
<dbReference type="EMBL" id="PJQD01000145">
    <property type="protein sequence ID" value="POY70115.1"/>
    <property type="molecule type" value="Genomic_DNA"/>
</dbReference>
<dbReference type="FunFam" id="3.10.260.10:FF:000001">
    <property type="entry name" value="APSES transcription factor (MbpA)"/>
    <property type="match status" value="1"/>
</dbReference>
<dbReference type="InterPro" id="IPR002110">
    <property type="entry name" value="Ankyrin_rpt"/>
</dbReference>
<dbReference type="PANTHER" id="PTHR43828">
    <property type="entry name" value="ASPARAGINASE"/>
    <property type="match status" value="1"/>
</dbReference>
<evidence type="ECO:0000256" key="2">
    <source>
        <dbReference type="ARBA" id="ARBA00023043"/>
    </source>
</evidence>
<dbReference type="InterPro" id="IPR051642">
    <property type="entry name" value="SWI6-like"/>
</dbReference>
<dbReference type="AlphaFoldDB" id="A0A2S5B031"/>
<dbReference type="InterPro" id="IPR036887">
    <property type="entry name" value="HTH_APSES_sf"/>
</dbReference>
<evidence type="ECO:0000313" key="6">
    <source>
        <dbReference type="EMBL" id="POY70115.1"/>
    </source>
</evidence>
<dbReference type="Proteomes" id="UP000237144">
    <property type="component" value="Unassembled WGS sequence"/>
</dbReference>
<evidence type="ECO:0000256" key="3">
    <source>
        <dbReference type="PROSITE-ProRule" id="PRU00023"/>
    </source>
</evidence>
<feature type="repeat" description="ANK" evidence="3">
    <location>
        <begin position="344"/>
        <end position="376"/>
    </location>
</feature>
<dbReference type="SUPFAM" id="SSF48403">
    <property type="entry name" value="Ankyrin repeat"/>
    <property type="match status" value="1"/>
</dbReference>
<dbReference type="GO" id="GO:0030907">
    <property type="term" value="C:MBF transcription complex"/>
    <property type="evidence" value="ECO:0007669"/>
    <property type="project" value="TreeGrafter"/>
</dbReference>
<dbReference type="Gene3D" id="1.25.40.20">
    <property type="entry name" value="Ankyrin repeat-containing domain"/>
    <property type="match status" value="1"/>
</dbReference>
<feature type="region of interest" description="Disordered" evidence="4">
    <location>
        <begin position="240"/>
        <end position="259"/>
    </location>
</feature>
<evidence type="ECO:0000256" key="4">
    <source>
        <dbReference type="SAM" id="MobiDB-lite"/>
    </source>
</evidence>
<proteinExistence type="predicted"/>
<evidence type="ECO:0000256" key="1">
    <source>
        <dbReference type="ARBA" id="ARBA00022737"/>
    </source>
</evidence>
<keyword evidence="7" id="KW-1185">Reference proteome</keyword>
<sequence length="766" mass="83342">MSQYDQGMSFPNPNVQGNPYIYLAVYSSVPVYEMMVRGIGVMRRRQDSWLNATQILKVAGVEKGKRTKILEKDIAQGVHEKVQGGYGRYQGTWIPFERAVDLANAFGVSHLLAPLFDYTAPPPPVSMNGAPSPPSLTDTYAPALGGQLPPPPMQSTSQQAQQHAQQQQRMMQQQQQQQQQQIMPQDASAILQQAREQGLMSTPGLDEPHLMPPPMSTGGHKRAGEMLDQDDVKRARTEVTNGFTPSGSMNGYGTSPAPPTPVAAEPIPPPSNFRTTLKFSNTTPLEGTAAVDAASLERQRTALKSIFSLDPEPSADGQASPSIDLGTVFPPDLRVDPDVPIDENKHTALHWASALARVSLVQALVNYGADMYRGNNVGETPLIRAVLVTNNSDHDSFLRLLDILGPSLRTVDEMGRSVLHHIALVAGVAGRAASARYYLETILEYIATHDSGRFQDLIDARDLHGDTALNIAARIGSKSLVRMLLEVDANKLIANKLGLRPTDYGLDDPELSINAAEETLNALKSPDVAPEASAPVLASQDVLRSITKTVESLSTTFTGELTSKTAALDRKKAEVQALARDLAEQRTLLAHWRREASRVDELAQRVDNLTRAVEEEDAFDWTGRTEIDGSPASQLAGPGFKYRGPSSTLSNLPPGISIEFDADPAIPETTGDEVSGEALVHMLRLQAWYERVEGLMRHRLEKLEDGTVEKENKLRKIVAACCGVEEDVVEEMLEGLVRSLESDPSAMDLPRVAGFLSRVKEGGLIA</sequence>
<dbReference type="Gene3D" id="3.10.260.10">
    <property type="entry name" value="Transcription regulator HTH, APSES-type DNA-binding domain"/>
    <property type="match status" value="1"/>
</dbReference>
<evidence type="ECO:0000259" key="5">
    <source>
        <dbReference type="PROSITE" id="PS51299"/>
    </source>
</evidence>
<dbReference type="STRING" id="741276.A0A2S5B031"/>
<feature type="compositionally biased region" description="Low complexity" evidence="4">
    <location>
        <begin position="154"/>
        <end position="180"/>
    </location>
</feature>
<gene>
    <name evidence="6" type="ORF">BMF94_6889</name>
</gene>
<dbReference type="GO" id="GO:0003677">
    <property type="term" value="F:DNA binding"/>
    <property type="evidence" value="ECO:0007669"/>
    <property type="project" value="InterPro"/>
</dbReference>